<dbReference type="InterPro" id="IPR050126">
    <property type="entry name" value="Ap4A_hydrolase"/>
</dbReference>
<reference evidence="3 4" key="1">
    <citation type="journal article" date="2010" name="Stand. Genomic Sci.">
        <title>Complete genome sequence of Meiothermus silvanus type strain (VI-R2).</title>
        <authorList>
            <person name="Sikorski J."/>
            <person name="Tindall B.J."/>
            <person name="Lowry S."/>
            <person name="Lucas S."/>
            <person name="Nolan M."/>
            <person name="Copeland A."/>
            <person name="Glavina Del Rio T."/>
            <person name="Tice H."/>
            <person name="Cheng J.F."/>
            <person name="Han C."/>
            <person name="Pitluck S."/>
            <person name="Liolios K."/>
            <person name="Ivanova N."/>
            <person name="Mavromatis K."/>
            <person name="Mikhailova N."/>
            <person name="Pati A."/>
            <person name="Goodwin L."/>
            <person name="Chen A."/>
            <person name="Palaniappan K."/>
            <person name="Land M."/>
            <person name="Hauser L."/>
            <person name="Chang Y.J."/>
            <person name="Jeffries C.D."/>
            <person name="Rohde M."/>
            <person name="Goker M."/>
            <person name="Woyke T."/>
            <person name="Bristow J."/>
            <person name="Eisen J.A."/>
            <person name="Markowitz V."/>
            <person name="Hugenholtz P."/>
            <person name="Kyrpides N.C."/>
            <person name="Klenk H.P."/>
            <person name="Lapidus A."/>
        </authorList>
    </citation>
    <scope>NUCLEOTIDE SEQUENCE [LARGE SCALE GENOMIC DNA]</scope>
    <source>
        <strain evidence="4">ATCC 700542 / DSM 9946 / VI-R2</strain>
    </source>
</reference>
<dbReference type="HOGENOM" id="CLU_074761_0_1_0"/>
<keyword evidence="4" id="KW-1185">Reference proteome</keyword>
<dbReference type="InterPro" id="IPR011152">
    <property type="entry name" value="Pesterase_MJ0912"/>
</dbReference>
<dbReference type="SUPFAM" id="SSF56300">
    <property type="entry name" value="Metallo-dependent phosphatases"/>
    <property type="match status" value="1"/>
</dbReference>
<dbReference type="STRING" id="526227.Mesil_0273"/>
<dbReference type="InterPro" id="IPR024654">
    <property type="entry name" value="Calcineurin-like_PHP_lpxH"/>
</dbReference>
<dbReference type="PANTHER" id="PTHR42850">
    <property type="entry name" value="METALLOPHOSPHOESTERASE"/>
    <property type="match status" value="1"/>
</dbReference>
<dbReference type="OrthoDB" id="9813918at2"/>
<evidence type="ECO:0000256" key="1">
    <source>
        <dbReference type="ARBA" id="ARBA00008950"/>
    </source>
</evidence>
<sequence length="281" mass="31931">MRVAILSDIHGNLPALEAALADLEGLDADLVVVNGDCINRGPANREVIERMWELAQRGKFRFTLGNHDDLVLRWARHDPSLSELYDDPLFVSTSWAASQLQPEHLEWIAALPYQIYLEELGLRIAHGSPRHYREGYDERLSDMAIAEIVQEYPARTLVGSHTHRPYVRQQGGTLVLNSGAVGSPFNGDPRAQYMLLEISPEQTRWEFRQVPYDLEAALRAFHASGLLEEGGLGAHLFYLELKTARSLLTPFLLWAVAQGLPRDWDSWRLFQQAHPERFSVR</sequence>
<dbReference type="GO" id="GO:0005737">
    <property type="term" value="C:cytoplasm"/>
    <property type="evidence" value="ECO:0007669"/>
    <property type="project" value="TreeGrafter"/>
</dbReference>
<feature type="domain" description="Calcineurin-like phosphoesterase" evidence="2">
    <location>
        <begin position="1"/>
        <end position="199"/>
    </location>
</feature>
<comment type="similarity">
    <text evidence="1">Belongs to the metallophosphoesterase superfamily. YfcE family.</text>
</comment>
<protein>
    <submittedName>
        <fullName evidence="3">Metallophosphoesterase</fullName>
    </submittedName>
</protein>
<dbReference type="Pfam" id="PF12850">
    <property type="entry name" value="Metallophos_2"/>
    <property type="match status" value="1"/>
</dbReference>
<gene>
    <name evidence="3" type="ordered locus">Mesil_0273</name>
</gene>
<dbReference type="InterPro" id="IPR029052">
    <property type="entry name" value="Metallo-depent_PP-like"/>
</dbReference>
<name>D7BHH7_ALLS1</name>
<dbReference type="Proteomes" id="UP000001916">
    <property type="component" value="Chromosome"/>
</dbReference>
<dbReference type="RefSeq" id="WP_013156822.1">
    <property type="nucleotide sequence ID" value="NC_014212.1"/>
</dbReference>
<dbReference type="GO" id="GO:0016791">
    <property type="term" value="F:phosphatase activity"/>
    <property type="evidence" value="ECO:0007669"/>
    <property type="project" value="TreeGrafter"/>
</dbReference>
<organism evidence="3 4">
    <name type="scientific">Allomeiothermus silvanus (strain ATCC 700542 / DSM 9946 / NBRC 106475 / NCIMB 13440 / VI-R2)</name>
    <name type="common">Thermus silvanus</name>
    <dbReference type="NCBI Taxonomy" id="526227"/>
    <lineage>
        <taxon>Bacteria</taxon>
        <taxon>Thermotogati</taxon>
        <taxon>Deinococcota</taxon>
        <taxon>Deinococci</taxon>
        <taxon>Thermales</taxon>
        <taxon>Thermaceae</taxon>
        <taxon>Allomeiothermus</taxon>
    </lineage>
</organism>
<proteinExistence type="inferred from homology"/>
<dbReference type="PANTHER" id="PTHR42850:SF2">
    <property type="entry name" value="BLL5683 PROTEIN"/>
    <property type="match status" value="1"/>
</dbReference>
<dbReference type="PIRSF" id="PIRSF000883">
    <property type="entry name" value="Pesterase_MJ0912"/>
    <property type="match status" value="1"/>
</dbReference>
<evidence type="ECO:0000259" key="2">
    <source>
        <dbReference type="Pfam" id="PF12850"/>
    </source>
</evidence>
<dbReference type="KEGG" id="msv:Mesil_0273"/>
<evidence type="ECO:0000313" key="3">
    <source>
        <dbReference type="EMBL" id="ADH62215.1"/>
    </source>
</evidence>
<evidence type="ECO:0000313" key="4">
    <source>
        <dbReference type="Proteomes" id="UP000001916"/>
    </source>
</evidence>
<dbReference type="eggNOG" id="COG0639">
    <property type="taxonomic scope" value="Bacteria"/>
</dbReference>
<dbReference type="AlphaFoldDB" id="D7BHH7"/>
<dbReference type="EMBL" id="CP002042">
    <property type="protein sequence ID" value="ADH62215.1"/>
    <property type="molecule type" value="Genomic_DNA"/>
</dbReference>
<accession>D7BHH7</accession>
<dbReference type="Gene3D" id="3.60.21.10">
    <property type="match status" value="1"/>
</dbReference>